<evidence type="ECO:0000259" key="3">
    <source>
        <dbReference type="Pfam" id="PF00501"/>
    </source>
</evidence>
<evidence type="ECO:0000313" key="5">
    <source>
        <dbReference type="EMBL" id="MPY55682.1"/>
    </source>
</evidence>
<protein>
    <submittedName>
        <fullName evidence="5">Long-chain fatty acid--CoA ligase</fullName>
    </submittedName>
</protein>
<name>A0A5N8X8E9_9ACTN</name>
<dbReference type="AlphaFoldDB" id="A0A5N8X8E9"/>
<evidence type="ECO:0000256" key="1">
    <source>
        <dbReference type="ARBA" id="ARBA00006432"/>
    </source>
</evidence>
<dbReference type="NCBIfam" id="NF004837">
    <property type="entry name" value="PRK06187.1"/>
    <property type="match status" value="1"/>
</dbReference>
<dbReference type="PANTHER" id="PTHR43767">
    <property type="entry name" value="LONG-CHAIN-FATTY-ACID--COA LIGASE"/>
    <property type="match status" value="1"/>
</dbReference>
<feature type="domain" description="AMP-binding enzyme C-terminal" evidence="4">
    <location>
        <begin position="435"/>
        <end position="511"/>
    </location>
</feature>
<organism evidence="5 6">
    <name type="scientific">Streptomyces spongiae</name>
    <dbReference type="NCBI Taxonomy" id="565072"/>
    <lineage>
        <taxon>Bacteria</taxon>
        <taxon>Bacillati</taxon>
        <taxon>Actinomycetota</taxon>
        <taxon>Actinomycetes</taxon>
        <taxon>Kitasatosporales</taxon>
        <taxon>Streptomycetaceae</taxon>
        <taxon>Streptomyces</taxon>
    </lineage>
</organism>
<dbReference type="InterPro" id="IPR000873">
    <property type="entry name" value="AMP-dep_synth/lig_dom"/>
</dbReference>
<dbReference type="Pfam" id="PF00501">
    <property type="entry name" value="AMP-binding"/>
    <property type="match status" value="1"/>
</dbReference>
<comment type="similarity">
    <text evidence="1">Belongs to the ATP-dependent AMP-binding enzyme family.</text>
</comment>
<dbReference type="InterPro" id="IPR042099">
    <property type="entry name" value="ANL_N_sf"/>
</dbReference>
<dbReference type="Gene3D" id="3.40.50.12780">
    <property type="entry name" value="N-terminal domain of ligase-like"/>
    <property type="match status" value="1"/>
</dbReference>
<accession>A0A5N8X8E9</accession>
<proteinExistence type="inferred from homology"/>
<dbReference type="SUPFAM" id="SSF56801">
    <property type="entry name" value="Acetyl-CoA synthetase-like"/>
    <property type="match status" value="1"/>
</dbReference>
<dbReference type="Pfam" id="PF13193">
    <property type="entry name" value="AMP-binding_C"/>
    <property type="match status" value="1"/>
</dbReference>
<dbReference type="Proteomes" id="UP000400924">
    <property type="component" value="Unassembled WGS sequence"/>
</dbReference>
<dbReference type="FunFam" id="3.30.300.30:FF:000008">
    <property type="entry name" value="2,3-dihydroxybenzoate-AMP ligase"/>
    <property type="match status" value="1"/>
</dbReference>
<dbReference type="EMBL" id="VJZC01000001">
    <property type="protein sequence ID" value="MPY55682.1"/>
    <property type="molecule type" value="Genomic_DNA"/>
</dbReference>
<evidence type="ECO:0000313" key="6">
    <source>
        <dbReference type="Proteomes" id="UP000400924"/>
    </source>
</evidence>
<comment type="caution">
    <text evidence="5">The sequence shown here is derived from an EMBL/GenBank/DDBJ whole genome shotgun (WGS) entry which is preliminary data.</text>
</comment>
<keyword evidence="2 5" id="KW-0436">Ligase</keyword>
<reference evidence="5 6" key="1">
    <citation type="submission" date="2019-07" db="EMBL/GenBank/DDBJ databases">
        <title>New species of Amycolatopsis and Streptomyces.</title>
        <authorList>
            <person name="Duangmal K."/>
            <person name="Teo W.F.A."/>
            <person name="Lipun K."/>
        </authorList>
    </citation>
    <scope>NUCLEOTIDE SEQUENCE [LARGE SCALE GENOMIC DNA]</scope>
    <source>
        <strain evidence="5 6">NBRC 106415</strain>
    </source>
</reference>
<evidence type="ECO:0000256" key="2">
    <source>
        <dbReference type="ARBA" id="ARBA00022598"/>
    </source>
</evidence>
<dbReference type="PROSITE" id="PS00455">
    <property type="entry name" value="AMP_BINDING"/>
    <property type="match status" value="1"/>
</dbReference>
<evidence type="ECO:0000259" key="4">
    <source>
        <dbReference type="Pfam" id="PF13193"/>
    </source>
</evidence>
<dbReference type="CDD" id="cd17631">
    <property type="entry name" value="FACL_FadD13-like"/>
    <property type="match status" value="1"/>
</dbReference>
<gene>
    <name evidence="5" type="ORF">FNH08_00290</name>
</gene>
<dbReference type="PANTHER" id="PTHR43767:SF1">
    <property type="entry name" value="NONRIBOSOMAL PEPTIDE SYNTHASE PES1 (EUROFUNG)-RELATED"/>
    <property type="match status" value="1"/>
</dbReference>
<dbReference type="GO" id="GO:0016878">
    <property type="term" value="F:acid-thiol ligase activity"/>
    <property type="evidence" value="ECO:0007669"/>
    <property type="project" value="UniProtKB-ARBA"/>
</dbReference>
<dbReference type="InterPro" id="IPR020845">
    <property type="entry name" value="AMP-binding_CS"/>
</dbReference>
<dbReference type="InterPro" id="IPR045851">
    <property type="entry name" value="AMP-bd_C_sf"/>
</dbReference>
<feature type="domain" description="AMP-dependent synthetase/ligase" evidence="3">
    <location>
        <begin position="19"/>
        <end position="385"/>
    </location>
</feature>
<dbReference type="InterPro" id="IPR025110">
    <property type="entry name" value="AMP-bd_C"/>
</dbReference>
<sequence length="522" mass="56595">MPVAKGDRSMQGTLAWPLESAARSHGARTAVIDGGRHLTYRELHHRVRRIGAGLADSGIEPGGVVAVLMANSLEHVESWLAVPAYGRVLTSLNTRLAVPDLAYMLEDSGAELLIVDAVNLEAGRSLRDLVPGLKQVLFAGEGACPDDCLPYESLMADEGVAPPDLDPDSLAVVMYTGGTTGRPKGVMLSHAGILDNCKHNFHQDEFRRDDVVVHAPPFFHAAGAQMIHSVTWVGGTHVLLPRFTPADYAKAVAEHRGTVAFLVPTMIHMLLDHLEEHPADLSSLRLLHFGSSPMSEKLLRRTAKALGCEFVQGYGMTEMSPGCTFLSQEDHRKALAGEAVQRLKSVGYPLPGVQLEIRDGDGRPVADGTVGEVWVRGPNIMLGYLNRPEETSQALVDGWYRTGDGGYYDEDGYVFLVDRIKDMIITGGENVYSLEVERVLETHPEVVEAAVVGVPDDRWGERVHAVVVTDAGSAVTEGDLIEHCRQALARYKVPKTVEVRSGPLPRSASGKILKHEVRGKSA</sequence>
<dbReference type="OrthoDB" id="9803968at2"/>
<keyword evidence="6" id="KW-1185">Reference proteome</keyword>
<dbReference type="Gene3D" id="3.30.300.30">
    <property type="match status" value="1"/>
</dbReference>
<dbReference type="InterPro" id="IPR050237">
    <property type="entry name" value="ATP-dep_AMP-bd_enzyme"/>
</dbReference>